<reference evidence="4" key="2">
    <citation type="journal article" date="2023" name="Nat. Commun.">
        <title>Cultivation of marine bacteria of the SAR202 clade.</title>
        <authorList>
            <person name="Lim Y."/>
            <person name="Seo J.H."/>
            <person name="Giovannoni S.J."/>
            <person name="Kang I."/>
            <person name="Cho J.C."/>
        </authorList>
    </citation>
    <scope>NUCLEOTIDE SEQUENCE</scope>
    <source>
        <strain evidence="4">JH1073</strain>
    </source>
</reference>
<dbReference type="Proteomes" id="UP001321249">
    <property type="component" value="Unassembled WGS sequence"/>
</dbReference>
<dbReference type="CDD" id="cd03316">
    <property type="entry name" value="MR_like"/>
    <property type="match status" value="1"/>
</dbReference>
<dbReference type="GO" id="GO:0009063">
    <property type="term" value="P:amino acid catabolic process"/>
    <property type="evidence" value="ECO:0007669"/>
    <property type="project" value="InterPro"/>
</dbReference>
<dbReference type="Pfam" id="PF02746">
    <property type="entry name" value="MR_MLE_N"/>
    <property type="match status" value="1"/>
</dbReference>
<evidence type="ECO:0000313" key="4">
    <source>
        <dbReference type="EMBL" id="WFG39126.1"/>
    </source>
</evidence>
<dbReference type="InterPro" id="IPR034593">
    <property type="entry name" value="DgoD-like"/>
</dbReference>
<name>A0AAJ6CRD9_9CHLR</name>
<dbReference type="Proteomes" id="UP001219901">
    <property type="component" value="Chromosome"/>
</dbReference>
<reference evidence="5 6" key="1">
    <citation type="submission" date="2019-11" db="EMBL/GenBank/DDBJ databases">
        <authorList>
            <person name="Cho J.-C."/>
        </authorList>
    </citation>
    <scope>NUCLEOTIDE SEQUENCE [LARGE SCALE GENOMIC DNA]</scope>
    <source>
        <strain evidence="4 5">JH1073</strain>
        <strain evidence="3 6">JH702</strain>
    </source>
</reference>
<dbReference type="SUPFAM" id="SSF51604">
    <property type="entry name" value="Enolase C-terminal domain-like"/>
    <property type="match status" value="1"/>
</dbReference>
<dbReference type="AlphaFoldDB" id="A0AAJ6CRD9"/>
<evidence type="ECO:0000256" key="1">
    <source>
        <dbReference type="ARBA" id="ARBA00023239"/>
    </source>
</evidence>
<dbReference type="SFLD" id="SFLDG00179">
    <property type="entry name" value="mandelate_racemase"/>
    <property type="match status" value="1"/>
</dbReference>
<evidence type="ECO:0000313" key="3">
    <source>
        <dbReference type="EMBL" id="MDG0866154.1"/>
    </source>
</evidence>
<proteinExistence type="predicted"/>
<dbReference type="EMBL" id="WMBE01000001">
    <property type="protein sequence ID" value="MDG0866154.1"/>
    <property type="molecule type" value="Genomic_DNA"/>
</dbReference>
<dbReference type="PANTHER" id="PTHR48080">
    <property type="entry name" value="D-GALACTONATE DEHYDRATASE-RELATED"/>
    <property type="match status" value="1"/>
</dbReference>
<gene>
    <name evidence="3" type="ORF">GKO46_03600</name>
    <name evidence="4" type="ORF">GKO48_05660</name>
</gene>
<dbReference type="SUPFAM" id="SSF54826">
    <property type="entry name" value="Enolase N-terminal domain-like"/>
    <property type="match status" value="1"/>
</dbReference>
<dbReference type="InterPro" id="IPR013341">
    <property type="entry name" value="Mandelate_racemase_N_dom"/>
</dbReference>
<dbReference type="SFLD" id="SFLDS00001">
    <property type="entry name" value="Enolase"/>
    <property type="match status" value="1"/>
</dbReference>
<dbReference type="PROSITE" id="PS00908">
    <property type="entry name" value="MR_MLE_1"/>
    <property type="match status" value="1"/>
</dbReference>
<evidence type="ECO:0000313" key="5">
    <source>
        <dbReference type="Proteomes" id="UP001219901"/>
    </source>
</evidence>
<dbReference type="Gene3D" id="3.20.20.120">
    <property type="entry name" value="Enolase-like C-terminal domain"/>
    <property type="match status" value="1"/>
</dbReference>
<organism evidence="4 5">
    <name type="scientific">Candidatus Lucifugimonas marina</name>
    <dbReference type="NCBI Taxonomy" id="3038979"/>
    <lineage>
        <taxon>Bacteria</taxon>
        <taxon>Bacillati</taxon>
        <taxon>Chloroflexota</taxon>
        <taxon>Dehalococcoidia</taxon>
        <taxon>SAR202 cluster</taxon>
        <taxon>Candidatus Lucifugimonadales</taxon>
        <taxon>Candidatus Lucifugimonadaceae</taxon>
        <taxon>Candidatus Lucifugimonas</taxon>
    </lineage>
</organism>
<dbReference type="SMART" id="SM00922">
    <property type="entry name" value="MR_MLE"/>
    <property type="match status" value="1"/>
</dbReference>
<keyword evidence="1" id="KW-0456">Lyase</keyword>
<evidence type="ECO:0000259" key="2">
    <source>
        <dbReference type="SMART" id="SM00922"/>
    </source>
</evidence>
<sequence>MKVTGIKSYSVQGESGRGYFIVRVDTDAGHYGLGEIGMRGWGVAIGHAIDHLSELIVGSDPWETERLWQEMFRSGFFPADTVYSCAISAIDIALWDIKGKSVDKPVYKLLGGPVREKVVSYAHVQGQEIDDVVSSAKHLQDDGWKFLRWHQLETSPFDANGFGVFDPLESMSKTVESFSAVREAVGWDTQLCLDIHTRLNPALSIQMSHDLEQYKPFFIEDPIRSENPGAYRNLRQMMNLPIAAGEQWGSKWPFRQVIEEDLIDYARIDLCIVGGITEALKITHWAETHYIDIVPHNPLGPVSAAACVSLCMASTNVGAQEMPRRPGSSDNKLFPRQIEWEDGYSWCPDVPGLGVDFDIDEAEGAYVNPTGMGLQLRRPDGAKTNW</sequence>
<dbReference type="RefSeq" id="WP_342822499.1">
    <property type="nucleotide sequence ID" value="NZ_CP046146.1"/>
</dbReference>
<keyword evidence="5" id="KW-1185">Reference proteome</keyword>
<dbReference type="Pfam" id="PF13378">
    <property type="entry name" value="MR_MLE_C"/>
    <property type="match status" value="1"/>
</dbReference>
<dbReference type="InterPro" id="IPR036849">
    <property type="entry name" value="Enolase-like_C_sf"/>
</dbReference>
<feature type="domain" description="Mandelate racemase/muconate lactonizing enzyme C-terminal" evidence="2">
    <location>
        <begin position="129"/>
        <end position="241"/>
    </location>
</feature>
<dbReference type="InterPro" id="IPR013342">
    <property type="entry name" value="Mandelate_racemase_C"/>
</dbReference>
<dbReference type="EMBL" id="CP046147">
    <property type="protein sequence ID" value="WFG39126.1"/>
    <property type="molecule type" value="Genomic_DNA"/>
</dbReference>
<dbReference type="InterPro" id="IPR018110">
    <property type="entry name" value="Mandel_Rmase/mucon_lact_enz_CS"/>
</dbReference>
<accession>A0AAJ6CRD9</accession>
<dbReference type="InterPro" id="IPR029017">
    <property type="entry name" value="Enolase-like_N"/>
</dbReference>
<dbReference type="PANTHER" id="PTHR48080:SF2">
    <property type="entry name" value="D-GALACTONATE DEHYDRATASE"/>
    <property type="match status" value="1"/>
</dbReference>
<dbReference type="InterPro" id="IPR029065">
    <property type="entry name" value="Enolase_C-like"/>
</dbReference>
<protein>
    <submittedName>
        <fullName evidence="4">Mandelate racemase/muconate lactonizing enzyme family protein</fullName>
    </submittedName>
</protein>
<dbReference type="GO" id="GO:0016829">
    <property type="term" value="F:lyase activity"/>
    <property type="evidence" value="ECO:0007669"/>
    <property type="project" value="UniProtKB-KW"/>
</dbReference>
<dbReference type="Gene3D" id="3.30.390.10">
    <property type="entry name" value="Enolase-like, N-terminal domain"/>
    <property type="match status" value="1"/>
</dbReference>
<reference evidence="5" key="3">
    <citation type="submission" date="2023-06" db="EMBL/GenBank/DDBJ databases">
        <title>Pangenomics reveal diversification of enzyme families and niche specialization in globally abundant SAR202 bacteria.</title>
        <authorList>
            <person name="Saw J.H.W."/>
        </authorList>
    </citation>
    <scope>NUCLEOTIDE SEQUENCE [LARGE SCALE GENOMIC DNA]</scope>
    <source>
        <strain evidence="5">JH1073</strain>
    </source>
</reference>
<evidence type="ECO:0000313" key="6">
    <source>
        <dbReference type="Proteomes" id="UP001321249"/>
    </source>
</evidence>